<keyword evidence="6" id="KW-0663">Pyridoxal phosphate</keyword>
<comment type="similarity">
    <text evidence="2">Belongs to the class-I pyridoxal-phosphate-dependent aminotransferase family.</text>
</comment>
<dbReference type="Proteomes" id="UP000234335">
    <property type="component" value="Unassembled WGS sequence"/>
</dbReference>
<dbReference type="SUPFAM" id="SSF53383">
    <property type="entry name" value="PLP-dependent transferases"/>
    <property type="match status" value="1"/>
</dbReference>
<proteinExistence type="inferred from homology"/>
<evidence type="ECO:0000313" key="8">
    <source>
        <dbReference type="EMBL" id="PKZ15153.1"/>
    </source>
</evidence>
<organism evidence="8 9">
    <name type="scientific">Anaerococcus octavius</name>
    <dbReference type="NCBI Taxonomy" id="54007"/>
    <lineage>
        <taxon>Bacteria</taxon>
        <taxon>Bacillati</taxon>
        <taxon>Bacillota</taxon>
        <taxon>Tissierellia</taxon>
        <taxon>Tissierellales</taxon>
        <taxon>Peptoniphilaceae</taxon>
        <taxon>Anaerococcus</taxon>
    </lineage>
</organism>
<dbReference type="EMBL" id="PKGS01000009">
    <property type="protein sequence ID" value="PKZ15153.1"/>
    <property type="molecule type" value="Genomic_DNA"/>
</dbReference>
<dbReference type="RefSeq" id="WP_101540896.1">
    <property type="nucleotide sequence ID" value="NZ_PKGS01000009.1"/>
</dbReference>
<comment type="caution">
    <text evidence="8">The sequence shown here is derived from an EMBL/GenBank/DDBJ whole genome shotgun (WGS) entry which is preliminary data.</text>
</comment>
<evidence type="ECO:0000313" key="9">
    <source>
        <dbReference type="Proteomes" id="UP000234335"/>
    </source>
</evidence>
<dbReference type="GO" id="GO:0008483">
    <property type="term" value="F:transaminase activity"/>
    <property type="evidence" value="ECO:0007669"/>
    <property type="project" value="UniProtKB-KW"/>
</dbReference>
<evidence type="ECO:0000256" key="3">
    <source>
        <dbReference type="ARBA" id="ARBA00011738"/>
    </source>
</evidence>
<evidence type="ECO:0000256" key="5">
    <source>
        <dbReference type="ARBA" id="ARBA00022679"/>
    </source>
</evidence>
<feature type="domain" description="Aminotransferase class I/classII large" evidence="7">
    <location>
        <begin position="51"/>
        <end position="400"/>
    </location>
</feature>
<evidence type="ECO:0000256" key="1">
    <source>
        <dbReference type="ARBA" id="ARBA00001933"/>
    </source>
</evidence>
<dbReference type="Pfam" id="PF00155">
    <property type="entry name" value="Aminotran_1_2"/>
    <property type="match status" value="1"/>
</dbReference>
<dbReference type="InterPro" id="IPR015421">
    <property type="entry name" value="PyrdxlP-dep_Trfase_major"/>
</dbReference>
<dbReference type="CDD" id="cd00609">
    <property type="entry name" value="AAT_like"/>
    <property type="match status" value="1"/>
</dbReference>
<dbReference type="GO" id="GO:0006520">
    <property type="term" value="P:amino acid metabolic process"/>
    <property type="evidence" value="ECO:0007669"/>
    <property type="project" value="InterPro"/>
</dbReference>
<dbReference type="AlphaFoldDB" id="A0A2I1M4T9"/>
<dbReference type="InterPro" id="IPR000796">
    <property type="entry name" value="Asp_trans"/>
</dbReference>
<reference evidence="8 9" key="1">
    <citation type="submission" date="2017-12" db="EMBL/GenBank/DDBJ databases">
        <title>Phylogenetic diversity of female urinary microbiome.</title>
        <authorList>
            <person name="Thomas-White K."/>
            <person name="Wolfe A.J."/>
        </authorList>
    </citation>
    <scope>NUCLEOTIDE SEQUENCE [LARGE SCALE GENOMIC DNA]</scope>
    <source>
        <strain evidence="8 9">UMB0119</strain>
    </source>
</reference>
<dbReference type="GO" id="GO:0030170">
    <property type="term" value="F:pyridoxal phosphate binding"/>
    <property type="evidence" value="ECO:0007669"/>
    <property type="project" value="InterPro"/>
</dbReference>
<dbReference type="InterPro" id="IPR015424">
    <property type="entry name" value="PyrdxlP-dep_Trfase"/>
</dbReference>
<name>A0A2I1M4T9_9FIRM</name>
<evidence type="ECO:0000256" key="2">
    <source>
        <dbReference type="ARBA" id="ARBA00007441"/>
    </source>
</evidence>
<dbReference type="GO" id="GO:0042802">
    <property type="term" value="F:identical protein binding"/>
    <property type="evidence" value="ECO:0007669"/>
    <property type="project" value="TreeGrafter"/>
</dbReference>
<keyword evidence="4 8" id="KW-0032">Aminotransferase</keyword>
<sequence>MGKDIIADHARWPRLEDEIFKVNKECKEAIKEKGRDKVIDSTLGTLIDDDGNLIAFDSVYDTLKNMDKKSIASYAAIEGNEAYLDLLVDKCFGPYKPDAYIKAIATAGGTGAIRHSFWTFLNPGDYVICPNWYWPAYQTMCEEFDREFKTYEFLDKDFNFNLEEFKKTLDFALENRDRVLCVFNSPANNPTGFSIDDAMWDEILDVIKKRAAAGKFISILLDVAYIEFAGDGSQKKFFEKFSSLPENIITTVAYSMSKSYTAYGIRTGACIIISSNGDFANRAFDSMKHSNRSIWSNITHAGMNILVDIENDEEKKKSYEDELKANRQLLEKRAKAFVESAKEVDLIHLPYFGGFFISIPCDNPKEVAEKLKEKDMYIVSNKNGLRFAVCAVSEDKCKIAPKLIKEAIDEVNK</sequence>
<evidence type="ECO:0000256" key="4">
    <source>
        <dbReference type="ARBA" id="ARBA00022576"/>
    </source>
</evidence>
<evidence type="ECO:0000259" key="7">
    <source>
        <dbReference type="Pfam" id="PF00155"/>
    </source>
</evidence>
<dbReference type="PANTHER" id="PTHR11879">
    <property type="entry name" value="ASPARTATE AMINOTRANSFERASE"/>
    <property type="match status" value="1"/>
</dbReference>
<dbReference type="Gene3D" id="3.90.1150.10">
    <property type="entry name" value="Aspartate Aminotransferase, domain 1"/>
    <property type="match status" value="1"/>
</dbReference>
<dbReference type="InterPro" id="IPR004839">
    <property type="entry name" value="Aminotransferase_I/II_large"/>
</dbReference>
<gene>
    <name evidence="8" type="ORF">CYJ34_08725</name>
</gene>
<accession>A0A2I1M4T9</accession>
<evidence type="ECO:0000256" key="6">
    <source>
        <dbReference type="ARBA" id="ARBA00022898"/>
    </source>
</evidence>
<protein>
    <submittedName>
        <fullName evidence="8">Aspartate/aromatic aminotransferase</fullName>
    </submittedName>
</protein>
<keyword evidence="9" id="KW-1185">Reference proteome</keyword>
<dbReference type="Gene3D" id="3.40.640.10">
    <property type="entry name" value="Type I PLP-dependent aspartate aminotransferase-like (Major domain)"/>
    <property type="match status" value="1"/>
</dbReference>
<dbReference type="PANTHER" id="PTHR11879:SF22">
    <property type="entry name" value="ASPARTATE AMINOTRANSFERASE, MITOCHONDRIAL"/>
    <property type="match status" value="1"/>
</dbReference>
<comment type="cofactor">
    <cofactor evidence="1">
        <name>pyridoxal 5'-phosphate</name>
        <dbReference type="ChEBI" id="CHEBI:597326"/>
    </cofactor>
</comment>
<keyword evidence="5 8" id="KW-0808">Transferase</keyword>
<comment type="subunit">
    <text evidence="3">Homodimer.</text>
</comment>
<dbReference type="InterPro" id="IPR015422">
    <property type="entry name" value="PyrdxlP-dep_Trfase_small"/>
</dbReference>